<evidence type="ECO:0000256" key="1">
    <source>
        <dbReference type="SAM" id="Coils"/>
    </source>
</evidence>
<keyword evidence="1" id="KW-0175">Coiled coil</keyword>
<sequence length="544" mass="62442">MKPSGSDAEMFSYGCREEQPSHSHVTLPLNSRKRYSDIISPNREREIELEELIHSLQKYLQQNCNEIRYHRDALKRLEQRRQRLQALLDQNSAFFSPIRAMPTEILSLIFDCFCSNIGFNDRARPLVLASVCYRWRSIAVSYPSIWTRINTARHSPHADERTRNFVQLYLDRSQDMPIRIHVSDFPLGAPDNTLLSMLAAHSHRWFRATFSLTTEGYYVLFRALEGQSLTRLRKFNLYGPSLDGVPDSIQCNALMMACKLDILTVQQPIEHPENLGLPFGRIKQLNLIDHDNPSSILRCIAQTMNLRHLRITATSNCQSRGPLPTPVVAAKVLYLSLRMGNFDGDLFEKALLILSTPTLQHLKVALPLPEECPISCSPKLNGIFSVKPISELIVRSACRLRSLRVENINIDEDELIQLLENAPTITTLVLYELYPGVNIPSPCVLTPRRWITDKLLRRLTITPNVPVILPRLKHLHILISCMIRELDEVCLLRMVKSRTSLNLPKGERLKKLYFASKKSTKSYSWLHKLPKHLYSDFASNIETM</sequence>
<feature type="coiled-coil region" evidence="1">
    <location>
        <begin position="42"/>
        <end position="90"/>
    </location>
</feature>
<keyword evidence="3" id="KW-1185">Reference proteome</keyword>
<dbReference type="Proteomes" id="UP001175211">
    <property type="component" value="Unassembled WGS sequence"/>
</dbReference>
<evidence type="ECO:0000313" key="2">
    <source>
        <dbReference type="EMBL" id="KAK0461864.1"/>
    </source>
</evidence>
<dbReference type="InterPro" id="IPR032675">
    <property type="entry name" value="LRR_dom_sf"/>
</dbReference>
<protein>
    <recommendedName>
        <fullName evidence="4">F-box domain-containing protein</fullName>
    </recommendedName>
</protein>
<dbReference type="SUPFAM" id="SSF81383">
    <property type="entry name" value="F-box domain"/>
    <property type="match status" value="1"/>
</dbReference>
<proteinExistence type="predicted"/>
<name>A0AA39TS01_ARMTA</name>
<dbReference type="RefSeq" id="XP_060333602.1">
    <property type="nucleotide sequence ID" value="XM_060472467.1"/>
</dbReference>
<evidence type="ECO:0000313" key="3">
    <source>
        <dbReference type="Proteomes" id="UP001175211"/>
    </source>
</evidence>
<dbReference type="AlphaFoldDB" id="A0AA39TS01"/>
<dbReference type="GeneID" id="85356015"/>
<comment type="caution">
    <text evidence="2">The sequence shown here is derived from an EMBL/GenBank/DDBJ whole genome shotgun (WGS) entry which is preliminary data.</text>
</comment>
<organism evidence="2 3">
    <name type="scientific">Armillaria tabescens</name>
    <name type="common">Ringless honey mushroom</name>
    <name type="synonym">Agaricus tabescens</name>
    <dbReference type="NCBI Taxonomy" id="1929756"/>
    <lineage>
        <taxon>Eukaryota</taxon>
        <taxon>Fungi</taxon>
        <taxon>Dikarya</taxon>
        <taxon>Basidiomycota</taxon>
        <taxon>Agaricomycotina</taxon>
        <taxon>Agaricomycetes</taxon>
        <taxon>Agaricomycetidae</taxon>
        <taxon>Agaricales</taxon>
        <taxon>Marasmiineae</taxon>
        <taxon>Physalacriaceae</taxon>
        <taxon>Desarmillaria</taxon>
    </lineage>
</organism>
<dbReference type="EMBL" id="JAUEPS010000010">
    <property type="protein sequence ID" value="KAK0461864.1"/>
    <property type="molecule type" value="Genomic_DNA"/>
</dbReference>
<gene>
    <name evidence="2" type="ORF">EV420DRAFT_1527710</name>
</gene>
<dbReference type="SUPFAM" id="SSF52047">
    <property type="entry name" value="RNI-like"/>
    <property type="match status" value="1"/>
</dbReference>
<dbReference type="Gene3D" id="1.20.1280.50">
    <property type="match status" value="1"/>
</dbReference>
<dbReference type="Gene3D" id="3.80.10.10">
    <property type="entry name" value="Ribonuclease Inhibitor"/>
    <property type="match status" value="1"/>
</dbReference>
<evidence type="ECO:0008006" key="4">
    <source>
        <dbReference type="Google" id="ProtNLM"/>
    </source>
</evidence>
<reference evidence="2" key="1">
    <citation type="submission" date="2023-06" db="EMBL/GenBank/DDBJ databases">
        <authorList>
            <consortium name="Lawrence Berkeley National Laboratory"/>
            <person name="Ahrendt S."/>
            <person name="Sahu N."/>
            <person name="Indic B."/>
            <person name="Wong-Bajracharya J."/>
            <person name="Merenyi Z."/>
            <person name="Ke H.-M."/>
            <person name="Monk M."/>
            <person name="Kocsube S."/>
            <person name="Drula E."/>
            <person name="Lipzen A."/>
            <person name="Balint B."/>
            <person name="Henrissat B."/>
            <person name="Andreopoulos B."/>
            <person name="Martin F.M."/>
            <person name="Harder C.B."/>
            <person name="Rigling D."/>
            <person name="Ford K.L."/>
            <person name="Foster G.D."/>
            <person name="Pangilinan J."/>
            <person name="Papanicolaou A."/>
            <person name="Barry K."/>
            <person name="LaButti K."/>
            <person name="Viragh M."/>
            <person name="Koriabine M."/>
            <person name="Yan M."/>
            <person name="Riley R."/>
            <person name="Champramary S."/>
            <person name="Plett K.L."/>
            <person name="Tsai I.J."/>
            <person name="Slot J."/>
            <person name="Sipos G."/>
            <person name="Plett J."/>
            <person name="Nagy L.G."/>
            <person name="Grigoriev I.V."/>
        </authorList>
    </citation>
    <scope>NUCLEOTIDE SEQUENCE</scope>
    <source>
        <strain evidence="2">CCBAS 213</strain>
    </source>
</reference>
<accession>A0AA39TS01</accession>
<dbReference type="InterPro" id="IPR036047">
    <property type="entry name" value="F-box-like_dom_sf"/>
</dbReference>